<evidence type="ECO:0000259" key="14">
    <source>
        <dbReference type="PROSITE" id="PS50109"/>
    </source>
</evidence>
<dbReference type="GO" id="GO:0005524">
    <property type="term" value="F:ATP binding"/>
    <property type="evidence" value="ECO:0007669"/>
    <property type="project" value="UniProtKB-KW"/>
</dbReference>
<keyword evidence="5" id="KW-0597">Phosphoprotein</keyword>
<dbReference type="GO" id="GO:0000155">
    <property type="term" value="F:phosphorelay sensor kinase activity"/>
    <property type="evidence" value="ECO:0007669"/>
    <property type="project" value="InterPro"/>
</dbReference>
<dbReference type="Pfam" id="PF08448">
    <property type="entry name" value="PAS_4"/>
    <property type="match status" value="1"/>
</dbReference>
<keyword evidence="19" id="KW-1185">Reference proteome</keyword>
<organism evidence="18 19">
    <name type="scientific">Paenibacillus roseus</name>
    <dbReference type="NCBI Taxonomy" id="2798579"/>
    <lineage>
        <taxon>Bacteria</taxon>
        <taxon>Bacillati</taxon>
        <taxon>Bacillota</taxon>
        <taxon>Bacilli</taxon>
        <taxon>Bacillales</taxon>
        <taxon>Paenibacillaceae</taxon>
        <taxon>Paenibacillus</taxon>
    </lineage>
</organism>
<dbReference type="PANTHER" id="PTHR43065:SF34">
    <property type="entry name" value="SPORULATION KINASE A"/>
    <property type="match status" value="1"/>
</dbReference>
<dbReference type="Proteomes" id="UP000640274">
    <property type="component" value="Unassembled WGS sequence"/>
</dbReference>
<keyword evidence="11 13" id="KW-0472">Membrane</keyword>
<dbReference type="CDD" id="cd06225">
    <property type="entry name" value="HAMP"/>
    <property type="match status" value="1"/>
</dbReference>
<dbReference type="InterPro" id="IPR036097">
    <property type="entry name" value="HisK_dim/P_sf"/>
</dbReference>
<dbReference type="SMART" id="SM00091">
    <property type="entry name" value="PAS"/>
    <property type="match status" value="1"/>
</dbReference>
<dbReference type="InterPro" id="IPR003661">
    <property type="entry name" value="HisK_dim/P_dom"/>
</dbReference>
<evidence type="ECO:0000256" key="13">
    <source>
        <dbReference type="SAM" id="Phobius"/>
    </source>
</evidence>
<evidence type="ECO:0000256" key="11">
    <source>
        <dbReference type="ARBA" id="ARBA00023136"/>
    </source>
</evidence>
<keyword evidence="12" id="KW-0175">Coiled coil</keyword>
<evidence type="ECO:0000259" key="15">
    <source>
        <dbReference type="PROSITE" id="PS50112"/>
    </source>
</evidence>
<dbReference type="PROSITE" id="PS50113">
    <property type="entry name" value="PAC"/>
    <property type="match status" value="1"/>
</dbReference>
<feature type="domain" description="HAMP" evidence="17">
    <location>
        <begin position="351"/>
        <end position="404"/>
    </location>
</feature>
<evidence type="ECO:0000256" key="6">
    <source>
        <dbReference type="ARBA" id="ARBA00022679"/>
    </source>
</evidence>
<dbReference type="Pfam" id="PF02518">
    <property type="entry name" value="HATPase_c"/>
    <property type="match status" value="1"/>
</dbReference>
<dbReference type="SUPFAM" id="SSF55785">
    <property type="entry name" value="PYP-like sensor domain (PAS domain)"/>
    <property type="match status" value="1"/>
</dbReference>
<gene>
    <name evidence="18" type="ORF">JFN88_15550</name>
</gene>
<evidence type="ECO:0000256" key="4">
    <source>
        <dbReference type="ARBA" id="ARBA00022475"/>
    </source>
</evidence>
<dbReference type="EMBL" id="JAELUP010000086">
    <property type="protein sequence ID" value="MBJ6362635.1"/>
    <property type="molecule type" value="Genomic_DNA"/>
</dbReference>
<keyword evidence="7" id="KW-0547">Nucleotide-binding</keyword>
<evidence type="ECO:0000313" key="19">
    <source>
        <dbReference type="Proteomes" id="UP000640274"/>
    </source>
</evidence>
<dbReference type="Gene3D" id="1.10.287.130">
    <property type="match status" value="1"/>
</dbReference>
<evidence type="ECO:0000256" key="2">
    <source>
        <dbReference type="ARBA" id="ARBA00004651"/>
    </source>
</evidence>
<dbReference type="Gene3D" id="3.30.565.10">
    <property type="entry name" value="Histidine kinase-like ATPase, C-terminal domain"/>
    <property type="match status" value="1"/>
</dbReference>
<dbReference type="SUPFAM" id="SSF55874">
    <property type="entry name" value="ATPase domain of HSP90 chaperone/DNA topoisomerase II/histidine kinase"/>
    <property type="match status" value="1"/>
</dbReference>
<keyword evidence="9" id="KW-0067">ATP-binding</keyword>
<dbReference type="SMART" id="SM00388">
    <property type="entry name" value="HisKA"/>
    <property type="match status" value="1"/>
</dbReference>
<dbReference type="Pfam" id="PF00672">
    <property type="entry name" value="HAMP"/>
    <property type="match status" value="1"/>
</dbReference>
<dbReference type="SMART" id="SM00304">
    <property type="entry name" value="HAMP"/>
    <property type="match status" value="1"/>
</dbReference>
<evidence type="ECO:0000256" key="1">
    <source>
        <dbReference type="ARBA" id="ARBA00000085"/>
    </source>
</evidence>
<dbReference type="AlphaFoldDB" id="A0A934MLV9"/>
<dbReference type="PROSITE" id="PS50885">
    <property type="entry name" value="HAMP"/>
    <property type="match status" value="1"/>
</dbReference>
<dbReference type="InterPro" id="IPR005467">
    <property type="entry name" value="His_kinase_dom"/>
</dbReference>
<feature type="domain" description="Histidine kinase" evidence="14">
    <location>
        <begin position="553"/>
        <end position="758"/>
    </location>
</feature>
<comment type="catalytic activity">
    <reaction evidence="1">
        <text>ATP + protein L-histidine = ADP + protein N-phospho-L-histidine.</text>
        <dbReference type="EC" id="2.7.13.3"/>
    </reaction>
</comment>
<dbReference type="InterPro" id="IPR003594">
    <property type="entry name" value="HATPase_dom"/>
</dbReference>
<keyword evidence="13" id="KW-0812">Transmembrane</keyword>
<keyword evidence="10" id="KW-0902">Two-component regulatory system</keyword>
<feature type="domain" description="PAS" evidence="15">
    <location>
        <begin position="416"/>
        <end position="483"/>
    </location>
</feature>
<evidence type="ECO:0000313" key="18">
    <source>
        <dbReference type="EMBL" id="MBJ6362635.1"/>
    </source>
</evidence>
<feature type="transmembrane region" description="Helical" evidence="13">
    <location>
        <begin position="328"/>
        <end position="349"/>
    </location>
</feature>
<dbReference type="PROSITE" id="PS50112">
    <property type="entry name" value="PAS"/>
    <property type="match status" value="1"/>
</dbReference>
<name>A0A934MLV9_9BACL</name>
<dbReference type="SUPFAM" id="SSF47384">
    <property type="entry name" value="Homodimeric domain of signal transducing histidine kinase"/>
    <property type="match status" value="1"/>
</dbReference>
<evidence type="ECO:0000256" key="12">
    <source>
        <dbReference type="SAM" id="Coils"/>
    </source>
</evidence>
<dbReference type="EC" id="2.7.13.3" evidence="3"/>
<evidence type="ECO:0000256" key="5">
    <source>
        <dbReference type="ARBA" id="ARBA00022553"/>
    </source>
</evidence>
<dbReference type="RefSeq" id="WP_199020181.1">
    <property type="nucleotide sequence ID" value="NZ_JAELUP010000086.1"/>
</dbReference>
<dbReference type="GO" id="GO:0005886">
    <property type="term" value="C:plasma membrane"/>
    <property type="evidence" value="ECO:0007669"/>
    <property type="project" value="UniProtKB-SubCell"/>
</dbReference>
<evidence type="ECO:0000256" key="7">
    <source>
        <dbReference type="ARBA" id="ARBA00022741"/>
    </source>
</evidence>
<dbReference type="InterPro" id="IPR003660">
    <property type="entry name" value="HAMP_dom"/>
</dbReference>
<feature type="domain" description="PAC" evidence="16">
    <location>
        <begin position="488"/>
        <end position="540"/>
    </location>
</feature>
<reference evidence="18" key="1">
    <citation type="submission" date="2020-12" db="EMBL/GenBank/DDBJ databases">
        <authorList>
            <person name="Huq M.A."/>
        </authorList>
    </citation>
    <scope>NUCLEOTIDE SEQUENCE</scope>
    <source>
        <strain evidence="18">MAHUQ-46</strain>
    </source>
</reference>
<dbReference type="InterPro" id="IPR000014">
    <property type="entry name" value="PAS"/>
</dbReference>
<dbReference type="PANTHER" id="PTHR43065">
    <property type="entry name" value="SENSOR HISTIDINE KINASE"/>
    <property type="match status" value="1"/>
</dbReference>
<evidence type="ECO:0000259" key="17">
    <source>
        <dbReference type="PROSITE" id="PS50885"/>
    </source>
</evidence>
<evidence type="ECO:0000259" key="16">
    <source>
        <dbReference type="PROSITE" id="PS50113"/>
    </source>
</evidence>
<dbReference type="SUPFAM" id="SSF158472">
    <property type="entry name" value="HAMP domain-like"/>
    <property type="match status" value="1"/>
</dbReference>
<comment type="subcellular location">
    <subcellularLocation>
        <location evidence="2">Cell membrane</location>
        <topology evidence="2">Multi-pass membrane protein</topology>
    </subcellularLocation>
</comment>
<dbReference type="InterPro" id="IPR000700">
    <property type="entry name" value="PAS-assoc_C"/>
</dbReference>
<dbReference type="InterPro" id="IPR035965">
    <property type="entry name" value="PAS-like_dom_sf"/>
</dbReference>
<dbReference type="PROSITE" id="PS50109">
    <property type="entry name" value="HIS_KIN"/>
    <property type="match status" value="1"/>
</dbReference>
<dbReference type="Gene3D" id="6.10.340.10">
    <property type="match status" value="1"/>
</dbReference>
<feature type="transmembrane region" description="Helical" evidence="13">
    <location>
        <begin position="7"/>
        <end position="28"/>
    </location>
</feature>
<dbReference type="CDD" id="cd00130">
    <property type="entry name" value="PAS"/>
    <property type="match status" value="1"/>
</dbReference>
<protein>
    <recommendedName>
        <fullName evidence="3">histidine kinase</fullName>
        <ecNumber evidence="3">2.7.13.3</ecNumber>
    </recommendedName>
</protein>
<evidence type="ECO:0000256" key="8">
    <source>
        <dbReference type="ARBA" id="ARBA00022777"/>
    </source>
</evidence>
<dbReference type="InterPro" id="IPR013656">
    <property type="entry name" value="PAS_4"/>
</dbReference>
<feature type="coiled-coil region" evidence="12">
    <location>
        <begin position="378"/>
        <end position="416"/>
    </location>
</feature>
<evidence type="ECO:0000256" key="10">
    <source>
        <dbReference type="ARBA" id="ARBA00023012"/>
    </source>
</evidence>
<dbReference type="Gene3D" id="3.30.450.20">
    <property type="entry name" value="PAS domain"/>
    <property type="match status" value="1"/>
</dbReference>
<dbReference type="NCBIfam" id="TIGR00229">
    <property type="entry name" value="sensory_box"/>
    <property type="match status" value="1"/>
</dbReference>
<dbReference type="CDD" id="cd00082">
    <property type="entry name" value="HisKA"/>
    <property type="match status" value="1"/>
</dbReference>
<accession>A0A934MLV9</accession>
<evidence type="ECO:0000256" key="3">
    <source>
        <dbReference type="ARBA" id="ARBA00012438"/>
    </source>
</evidence>
<keyword evidence="4" id="KW-1003">Cell membrane</keyword>
<proteinExistence type="predicted"/>
<sequence length="768" mass="85958">MSIKLKLSLCISLVVAAVLTLNISIYYFTTMDRLVTSAKQQSQAIAEQISSALEATSHARNNMEESLGQMLRMAAISARKQLPADIDQITNEELSRLSLELNVDDITLWRRTGSDIIAVKSSEPDELNISSSTWGYWHTAFNQLLDHREVTIPQGQKLKDFWSGPYNFAASNPDKIIKWGYYYDGTTNYMINPYISVEPLIAFNDRFKQETIPKLTHGYPGVLEINGFDPEFFGKEPILRIKKGRVVYNLDVRAVLFGSNNFANPDPDEDVRSIQTATSTGEIQTQTATIKERMVTKYFIPIQGESKPNVFNIVLDQKTIVKPLYDQLLMQVIISSFLLIITLVGSYFLSGILIRSLKKIVHKVNEISSGSFGTKIELKNTKDELGQLAEQVNSMADNLQHYMNRLQNSAEELRSTKEYLESFINHTSDAIHVSDLQGNITQANKAFWQIYGWSFEEIQGQPLPGQLEEIRAEEQDLIRRIIQGETVTGFETERLTKHGKHVDVSLTISPIRNGQEEIVAIATISRNITDRKRTEEMILRSEKLSVVGQLAAGVAHEVRNPLTTLRGFVQLQKTKGTVSQSHLNIMLAELDRINFIVSEFLVLAKPQVISIQTFNLRKLLNDLVMLLDGQANLDKIQINLPSEGHPAYVTGEPNQLKQVFVNLLKNAMEAMPGGGTIAMEIEQNTQGKVIVRVIDEGVGISREDLQHLGEPFFSRKDTGTGLGLMICQQIISHHNGILNVYSELGKGTTVEVALPGAAKRDAGEQNSE</sequence>
<dbReference type="Pfam" id="PF00512">
    <property type="entry name" value="HisKA"/>
    <property type="match status" value="1"/>
</dbReference>
<dbReference type="SMART" id="SM00387">
    <property type="entry name" value="HATPase_c"/>
    <property type="match status" value="1"/>
</dbReference>
<dbReference type="InterPro" id="IPR004358">
    <property type="entry name" value="Sig_transdc_His_kin-like_C"/>
</dbReference>
<keyword evidence="8" id="KW-0418">Kinase</keyword>
<dbReference type="PRINTS" id="PR00344">
    <property type="entry name" value="BCTRLSENSOR"/>
</dbReference>
<evidence type="ECO:0000256" key="9">
    <source>
        <dbReference type="ARBA" id="ARBA00022840"/>
    </source>
</evidence>
<keyword evidence="6" id="KW-0808">Transferase</keyword>
<keyword evidence="13" id="KW-1133">Transmembrane helix</keyword>
<dbReference type="InterPro" id="IPR036890">
    <property type="entry name" value="HATPase_C_sf"/>
</dbReference>
<comment type="caution">
    <text evidence="18">The sequence shown here is derived from an EMBL/GenBank/DDBJ whole genome shotgun (WGS) entry which is preliminary data.</text>
</comment>